<dbReference type="GO" id="GO:0050660">
    <property type="term" value="F:flavin adenine dinucleotide binding"/>
    <property type="evidence" value="ECO:0007669"/>
    <property type="project" value="InterPro"/>
</dbReference>
<evidence type="ECO:0000256" key="3">
    <source>
        <dbReference type="ARBA" id="ARBA00022630"/>
    </source>
</evidence>
<dbReference type="SUPFAM" id="SSF54373">
    <property type="entry name" value="FAD-linked reductases, C-terminal domain"/>
    <property type="match status" value="1"/>
</dbReference>
<dbReference type="SUPFAM" id="SSF51905">
    <property type="entry name" value="FAD/NAD(P)-binding domain"/>
    <property type="match status" value="1"/>
</dbReference>
<evidence type="ECO:0000259" key="8">
    <source>
        <dbReference type="PROSITE" id="PS00624"/>
    </source>
</evidence>
<reference evidence="9" key="1">
    <citation type="submission" date="2019-11" db="EMBL/GenBank/DDBJ databases">
        <title>Genomic insights into an expanded diversity of filamentous marine cyanobacteria reveals the extraordinary biosynthetic potential of Moorea and Okeania.</title>
        <authorList>
            <person name="Ferreira Leao T."/>
            <person name="Wang M."/>
            <person name="Moss N."/>
            <person name="Da Silva R."/>
            <person name="Sanders J."/>
            <person name="Nurk S."/>
            <person name="Gurevich A."/>
            <person name="Humphrey G."/>
            <person name="Reher R."/>
            <person name="Zhu Q."/>
            <person name="Belda-Ferre P."/>
            <person name="Glukhov E."/>
            <person name="Rex R."/>
            <person name="Dorrestein P.C."/>
            <person name="Knight R."/>
            <person name="Pevzner P."/>
            <person name="Gerwick W.H."/>
            <person name="Gerwick L."/>
        </authorList>
    </citation>
    <scope>NUCLEOTIDE SEQUENCE</scope>
    <source>
        <strain evidence="9">SIO1C4</strain>
    </source>
</reference>
<evidence type="ECO:0000313" key="9">
    <source>
        <dbReference type="EMBL" id="NER26687.1"/>
    </source>
</evidence>
<feature type="binding site" evidence="5">
    <location>
        <position position="102"/>
    </location>
    <ligand>
        <name>FAD</name>
        <dbReference type="ChEBI" id="CHEBI:57692"/>
    </ligand>
</feature>
<dbReference type="InterPro" id="IPR012132">
    <property type="entry name" value="GMC_OxRdtase"/>
</dbReference>
<comment type="caution">
    <text evidence="9">The sequence shown here is derived from an EMBL/GenBank/DDBJ whole genome shotgun (WGS) entry which is preliminary data.</text>
</comment>
<keyword evidence="9" id="KW-0560">Oxidoreductase</keyword>
<comment type="cofactor">
    <cofactor evidence="1 5">
        <name>FAD</name>
        <dbReference type="ChEBI" id="CHEBI:57692"/>
    </cofactor>
</comment>
<evidence type="ECO:0000256" key="4">
    <source>
        <dbReference type="ARBA" id="ARBA00022827"/>
    </source>
</evidence>
<dbReference type="PANTHER" id="PTHR11552">
    <property type="entry name" value="GLUCOSE-METHANOL-CHOLINE GMC OXIDOREDUCTASE"/>
    <property type="match status" value="1"/>
</dbReference>
<dbReference type="PROSITE" id="PS51257">
    <property type="entry name" value="PROKAR_LIPOPROTEIN"/>
    <property type="match status" value="1"/>
</dbReference>
<comment type="similarity">
    <text evidence="2 6">Belongs to the GMC oxidoreductase family.</text>
</comment>
<dbReference type="InterPro" id="IPR000172">
    <property type="entry name" value="GMC_OxRdtase_N"/>
</dbReference>
<dbReference type="EC" id="1.1.99.1" evidence="9"/>
<dbReference type="PIRSF" id="PIRSF000137">
    <property type="entry name" value="Alcohol_oxidase"/>
    <property type="match status" value="1"/>
</dbReference>
<dbReference type="Gene3D" id="3.50.50.60">
    <property type="entry name" value="FAD/NAD(P)-binding domain"/>
    <property type="match status" value="1"/>
</dbReference>
<evidence type="ECO:0000256" key="5">
    <source>
        <dbReference type="PIRSR" id="PIRSR000137-2"/>
    </source>
</evidence>
<dbReference type="InterPro" id="IPR007867">
    <property type="entry name" value="GMC_OxRtase_C"/>
</dbReference>
<organism evidence="9">
    <name type="scientific">Symploca sp. SIO1C4</name>
    <dbReference type="NCBI Taxonomy" id="2607765"/>
    <lineage>
        <taxon>Bacteria</taxon>
        <taxon>Bacillati</taxon>
        <taxon>Cyanobacteriota</taxon>
        <taxon>Cyanophyceae</taxon>
        <taxon>Coleofasciculales</taxon>
        <taxon>Coleofasciculaceae</taxon>
        <taxon>Symploca</taxon>
    </lineage>
</organism>
<dbReference type="Gene3D" id="3.30.560.10">
    <property type="entry name" value="Glucose Oxidase, domain 3"/>
    <property type="match status" value="1"/>
</dbReference>
<dbReference type="Pfam" id="PF05199">
    <property type="entry name" value="GMC_oxred_C"/>
    <property type="match status" value="1"/>
</dbReference>
<sequence>MKSATKFDYVIVGAGSAGCVLANRLTENSNTTVVLLEAGKSDCTAEGCLEGCRGSAKGDGKLNLRIPAAFSKLFKTEYDWAYYTETQSHLNNRQLYWPRGKVLGGSSSINAMIYIRGHRCDYDYWDKLGNSGWSFSQVLPYFQKCENQERGASQYHGTGGPINVAGLRYTNPLSHAFVQAGVEIGLGSTDDFNSPEPIGVGFYQVNQKNGQRHSTATAYLKPVCDRPNLTIGTNTQATRLLWEGNRIAGVEYIQEDGATNKIKVAREVILCSGAINSPQLLMLSGIGPAEHLKALGIPVIVDLPGVGQNLQDHLIAGVIYECSQPLSLDQANNIGNFLKYLLFKQGPLTSNIAEAGGFLKTKPDLATPDLQLLFAPLYFQNHGFNRREGHYFSLGATLLHPQSRGYISLRSPEPLVPPVIQPNYLASEADWECLLTGIKISRQLIQASAFDKFRGKEIFPGSGVEKKEEIADYIRNTVETLYHPVGTCKMGNDPMAVVNSQLQVHGVQGLRVVDASIMPTIVSGNTNAPTIMIAEKAADL</sequence>
<dbReference type="PANTHER" id="PTHR11552:SF147">
    <property type="entry name" value="CHOLINE DEHYDROGENASE, MITOCHONDRIAL"/>
    <property type="match status" value="1"/>
</dbReference>
<evidence type="ECO:0000256" key="1">
    <source>
        <dbReference type="ARBA" id="ARBA00001974"/>
    </source>
</evidence>
<evidence type="ECO:0000259" key="7">
    <source>
        <dbReference type="PROSITE" id="PS00623"/>
    </source>
</evidence>
<evidence type="ECO:0000256" key="2">
    <source>
        <dbReference type="ARBA" id="ARBA00010790"/>
    </source>
</evidence>
<accession>A0A6B3N515</accession>
<keyword evidence="4 5" id="KW-0274">FAD</keyword>
<proteinExistence type="inferred from homology"/>
<feature type="domain" description="Glucose-methanol-choline oxidoreductase N-terminal" evidence="7">
    <location>
        <begin position="100"/>
        <end position="123"/>
    </location>
</feature>
<dbReference type="Pfam" id="PF00732">
    <property type="entry name" value="GMC_oxred_N"/>
    <property type="match status" value="1"/>
</dbReference>
<dbReference type="PROSITE" id="PS00623">
    <property type="entry name" value="GMC_OXRED_1"/>
    <property type="match status" value="1"/>
</dbReference>
<dbReference type="InterPro" id="IPR036188">
    <property type="entry name" value="FAD/NAD-bd_sf"/>
</dbReference>
<gene>
    <name evidence="9" type="ORF">F6J89_03410</name>
</gene>
<keyword evidence="3 6" id="KW-0285">Flavoprotein</keyword>
<dbReference type="PROSITE" id="PS00624">
    <property type="entry name" value="GMC_OXRED_2"/>
    <property type="match status" value="1"/>
</dbReference>
<name>A0A6B3N515_9CYAN</name>
<protein>
    <submittedName>
        <fullName evidence="9">Choline dehydrogenase</fullName>
        <ecNumber evidence="9">1.1.99.1</ecNumber>
    </submittedName>
</protein>
<feature type="domain" description="Glucose-methanol-choline oxidoreductase N-terminal" evidence="8">
    <location>
        <begin position="273"/>
        <end position="287"/>
    </location>
</feature>
<evidence type="ECO:0000256" key="6">
    <source>
        <dbReference type="RuleBase" id="RU003968"/>
    </source>
</evidence>
<dbReference type="EMBL" id="JAAHFQ010000043">
    <property type="protein sequence ID" value="NER26687.1"/>
    <property type="molecule type" value="Genomic_DNA"/>
</dbReference>
<feature type="non-terminal residue" evidence="9">
    <location>
        <position position="540"/>
    </location>
</feature>
<dbReference type="AlphaFoldDB" id="A0A6B3N515"/>
<dbReference type="GO" id="GO:0008812">
    <property type="term" value="F:choline dehydrogenase activity"/>
    <property type="evidence" value="ECO:0007669"/>
    <property type="project" value="UniProtKB-EC"/>
</dbReference>
<dbReference type="NCBIfam" id="NF002550">
    <property type="entry name" value="PRK02106.1"/>
    <property type="match status" value="1"/>
</dbReference>